<gene>
    <name evidence="2" type="ORF">BJ554DRAFT_3182</name>
</gene>
<feature type="compositionally biased region" description="Basic and acidic residues" evidence="1">
    <location>
        <begin position="134"/>
        <end position="143"/>
    </location>
</feature>
<name>A0A8H8DLL0_9FUNG</name>
<organism evidence="2 3">
    <name type="scientific">Olpidium bornovanus</name>
    <dbReference type="NCBI Taxonomy" id="278681"/>
    <lineage>
        <taxon>Eukaryota</taxon>
        <taxon>Fungi</taxon>
        <taxon>Fungi incertae sedis</taxon>
        <taxon>Olpidiomycota</taxon>
        <taxon>Olpidiomycotina</taxon>
        <taxon>Olpidiomycetes</taxon>
        <taxon>Olpidiales</taxon>
        <taxon>Olpidiaceae</taxon>
        <taxon>Olpidium</taxon>
    </lineage>
</organism>
<keyword evidence="3" id="KW-1185">Reference proteome</keyword>
<proteinExistence type="predicted"/>
<evidence type="ECO:0000256" key="1">
    <source>
        <dbReference type="SAM" id="MobiDB-lite"/>
    </source>
</evidence>
<evidence type="ECO:0000313" key="3">
    <source>
        <dbReference type="Proteomes" id="UP000673691"/>
    </source>
</evidence>
<evidence type="ECO:0000313" key="2">
    <source>
        <dbReference type="EMBL" id="KAG5462861.1"/>
    </source>
</evidence>
<accession>A0A8H8DLL0</accession>
<comment type="caution">
    <text evidence="2">The sequence shown here is derived from an EMBL/GenBank/DDBJ whole genome shotgun (WGS) entry which is preliminary data.</text>
</comment>
<protein>
    <submittedName>
        <fullName evidence="2">Uncharacterized protein</fullName>
    </submittedName>
</protein>
<feature type="region of interest" description="Disordered" evidence="1">
    <location>
        <begin position="99"/>
        <end position="143"/>
    </location>
</feature>
<dbReference type="EMBL" id="JAEFCI010001509">
    <property type="protein sequence ID" value="KAG5462861.1"/>
    <property type="molecule type" value="Genomic_DNA"/>
</dbReference>
<sequence>MAHETLKSLAGDLPGKPGESEISCILGPPGSPERKRILFLFRNTLWKIAHSLPLWPKRARNNNEGIRCWLVRGEQLAPGTQPPTRLDAHAHLKDAGLGRQDSYLGRCDPPPVFVPEKRPSQGSRRPAAPYDLTRQAERGRLRA</sequence>
<dbReference type="AlphaFoldDB" id="A0A8H8DLL0"/>
<reference evidence="2 3" key="1">
    <citation type="journal article" name="Sci. Rep.">
        <title>Genome-scale phylogenetic analyses confirm Olpidium as the closest living zoosporic fungus to the non-flagellated, terrestrial fungi.</title>
        <authorList>
            <person name="Chang Y."/>
            <person name="Rochon D."/>
            <person name="Sekimoto S."/>
            <person name="Wang Y."/>
            <person name="Chovatia M."/>
            <person name="Sandor L."/>
            <person name="Salamov A."/>
            <person name="Grigoriev I.V."/>
            <person name="Stajich J.E."/>
            <person name="Spatafora J.W."/>
        </authorList>
    </citation>
    <scope>NUCLEOTIDE SEQUENCE [LARGE SCALE GENOMIC DNA]</scope>
    <source>
        <strain evidence="2">S191</strain>
    </source>
</reference>
<dbReference type="Proteomes" id="UP000673691">
    <property type="component" value="Unassembled WGS sequence"/>
</dbReference>